<keyword evidence="2 4" id="KW-0663">Pyridoxal phosphate</keyword>
<feature type="binding site" evidence="4 6">
    <location>
        <position position="466"/>
    </location>
    <ligand>
        <name>substrate</name>
    </ligand>
</feature>
<comment type="cofactor">
    <cofactor evidence="1 4 5">
        <name>pyridoxal 5'-phosphate</name>
        <dbReference type="ChEBI" id="CHEBI:597326"/>
    </cofactor>
</comment>
<protein>
    <recommendedName>
        <fullName evidence="4">Alanine racemase</fullName>
        <ecNumber evidence="4">5.1.1.1</ecNumber>
    </recommendedName>
</protein>
<dbReference type="GO" id="GO:0030170">
    <property type="term" value="F:pyridoxal phosphate binding"/>
    <property type="evidence" value="ECO:0007669"/>
    <property type="project" value="UniProtKB-UniRule"/>
</dbReference>
<dbReference type="PRINTS" id="PR00992">
    <property type="entry name" value="ALARACEMASE"/>
</dbReference>
<dbReference type="HAMAP" id="MF_01201">
    <property type="entry name" value="Ala_racemase"/>
    <property type="match status" value="1"/>
</dbReference>
<keyword evidence="10" id="KW-1185">Reference proteome</keyword>
<feature type="transmembrane region" description="Helical" evidence="7">
    <location>
        <begin position="144"/>
        <end position="165"/>
    </location>
</feature>
<dbReference type="NCBIfam" id="TIGR00492">
    <property type="entry name" value="alr"/>
    <property type="match status" value="1"/>
</dbReference>
<dbReference type="InterPro" id="IPR029066">
    <property type="entry name" value="PLP-binding_barrel"/>
</dbReference>
<dbReference type="Gene3D" id="3.20.20.10">
    <property type="entry name" value="Alanine racemase"/>
    <property type="match status" value="1"/>
</dbReference>
<feature type="domain" description="Alanine racemase C-terminal" evidence="8">
    <location>
        <begin position="577"/>
        <end position="706"/>
    </location>
</feature>
<dbReference type="STRING" id="1527.SAMN04489757_12424"/>
<organism evidence="9 10">
    <name type="scientific">Anaerocolumna aminovalerica</name>
    <dbReference type="NCBI Taxonomy" id="1527"/>
    <lineage>
        <taxon>Bacteria</taxon>
        <taxon>Bacillati</taxon>
        <taxon>Bacillota</taxon>
        <taxon>Clostridia</taxon>
        <taxon>Lachnospirales</taxon>
        <taxon>Lachnospiraceae</taxon>
        <taxon>Anaerocolumna</taxon>
    </lineage>
</organism>
<name>A0A1I5GZM4_9FIRM</name>
<feature type="transmembrane region" description="Helical" evidence="7">
    <location>
        <begin position="214"/>
        <end position="233"/>
    </location>
</feature>
<feature type="transmembrane region" description="Helical" evidence="7">
    <location>
        <begin position="185"/>
        <end position="205"/>
    </location>
</feature>
<dbReference type="InterPro" id="IPR011079">
    <property type="entry name" value="Ala_racemase_C"/>
</dbReference>
<keyword evidence="7" id="KW-0812">Transmembrane</keyword>
<dbReference type="GO" id="GO:0016747">
    <property type="term" value="F:acyltransferase activity, transferring groups other than amino-acyl groups"/>
    <property type="evidence" value="ECO:0007669"/>
    <property type="project" value="InterPro"/>
</dbReference>
<feature type="active site" description="Proton acceptor; specific for D-alanine" evidence="4">
    <location>
        <position position="372"/>
    </location>
</feature>
<dbReference type="InterPro" id="IPR001608">
    <property type="entry name" value="Ala_racemase_N"/>
</dbReference>
<feature type="active site" description="Proton acceptor; specific for L-alanine" evidence="4">
    <location>
        <position position="598"/>
    </location>
</feature>
<feature type="transmembrane region" description="Helical" evidence="7">
    <location>
        <begin position="38"/>
        <end position="62"/>
    </location>
</feature>
<comment type="pathway">
    <text evidence="4">Amino-acid biosynthesis; D-alanine biosynthesis; D-alanine from L-alanine: step 1/1.</text>
</comment>
<evidence type="ECO:0000256" key="3">
    <source>
        <dbReference type="ARBA" id="ARBA00023235"/>
    </source>
</evidence>
<keyword evidence="3 4" id="KW-0413">Isomerase</keyword>
<evidence type="ECO:0000313" key="10">
    <source>
        <dbReference type="Proteomes" id="UP000198806"/>
    </source>
</evidence>
<feature type="transmembrane region" description="Helical" evidence="7">
    <location>
        <begin position="275"/>
        <end position="295"/>
    </location>
</feature>
<evidence type="ECO:0000256" key="4">
    <source>
        <dbReference type="HAMAP-Rule" id="MF_01201"/>
    </source>
</evidence>
<dbReference type="InterPro" id="IPR002656">
    <property type="entry name" value="Acyl_transf_3_dom"/>
</dbReference>
<dbReference type="PANTHER" id="PTHR30511:SF0">
    <property type="entry name" value="ALANINE RACEMASE, CATABOLIC-RELATED"/>
    <property type="match status" value="1"/>
</dbReference>
<evidence type="ECO:0000256" key="6">
    <source>
        <dbReference type="PIRSR" id="PIRSR600821-52"/>
    </source>
</evidence>
<dbReference type="GO" id="GO:0005829">
    <property type="term" value="C:cytosol"/>
    <property type="evidence" value="ECO:0007669"/>
    <property type="project" value="TreeGrafter"/>
</dbReference>
<reference evidence="9 10" key="1">
    <citation type="submission" date="2016-10" db="EMBL/GenBank/DDBJ databases">
        <authorList>
            <person name="de Groot N.N."/>
        </authorList>
    </citation>
    <scope>NUCLEOTIDE SEQUENCE [LARGE SCALE GENOMIC DNA]</scope>
    <source>
        <strain evidence="9 10">DSM 1283</strain>
    </source>
</reference>
<feature type="modified residue" description="N6-(pyridoxal phosphate)lysine" evidence="4 5">
    <location>
        <position position="372"/>
    </location>
</feature>
<dbReference type="OrthoDB" id="9813814at2"/>
<proteinExistence type="inferred from homology"/>
<dbReference type="Gene3D" id="2.40.37.10">
    <property type="entry name" value="Lyase, Ornithine Decarboxylase, Chain A, domain 1"/>
    <property type="match status" value="1"/>
</dbReference>
<dbReference type="InterPro" id="IPR000821">
    <property type="entry name" value="Ala_racemase"/>
</dbReference>
<keyword evidence="7" id="KW-1133">Transmembrane helix</keyword>
<dbReference type="FunFam" id="3.20.20.10:FF:000002">
    <property type="entry name" value="Alanine racemase"/>
    <property type="match status" value="1"/>
</dbReference>
<evidence type="ECO:0000313" key="9">
    <source>
        <dbReference type="EMBL" id="SFO41407.1"/>
    </source>
</evidence>
<dbReference type="SMART" id="SM01005">
    <property type="entry name" value="Ala_racemase_C"/>
    <property type="match status" value="1"/>
</dbReference>
<keyword evidence="7" id="KW-0472">Membrane</keyword>
<feature type="transmembrane region" description="Helical" evidence="7">
    <location>
        <begin position="117"/>
        <end position="137"/>
    </location>
</feature>
<dbReference type="EMBL" id="FOWD01000024">
    <property type="protein sequence ID" value="SFO41407.1"/>
    <property type="molecule type" value="Genomic_DNA"/>
</dbReference>
<evidence type="ECO:0000259" key="8">
    <source>
        <dbReference type="SMART" id="SM01005"/>
    </source>
</evidence>
<dbReference type="AlphaFoldDB" id="A0A1I5GZM4"/>
<feature type="transmembrane region" description="Helical" evidence="7">
    <location>
        <begin position="12"/>
        <end position="32"/>
    </location>
</feature>
<dbReference type="GO" id="GO:0008784">
    <property type="term" value="F:alanine racemase activity"/>
    <property type="evidence" value="ECO:0007669"/>
    <property type="project" value="UniProtKB-UniRule"/>
</dbReference>
<evidence type="ECO:0000256" key="5">
    <source>
        <dbReference type="PIRSR" id="PIRSR600821-50"/>
    </source>
</evidence>
<dbReference type="SUPFAM" id="SSF50621">
    <property type="entry name" value="Alanine racemase C-terminal domain-like"/>
    <property type="match status" value="1"/>
</dbReference>
<comment type="similarity">
    <text evidence="4">Belongs to the alanine racemase family.</text>
</comment>
<sequence length="707" mass="80548">MNITKRYATLDIFRLIAAFLIIAIHTSPFLSINETADFIIVHIIARVAVPFFFMVTGYFLYLSMEKGNKLRRTLNKLIGIYIIGIFLYLPLNLYGSYFSQENLPFQITKDLIFDGTFYHLWYLPATIIGILLVQFLLRRFRMIHVFIITIVLYVIGLGGDSYYGIVTQISTVHKSYDFLFKIMDYTRSGLFFAPVYLFLGSWIAYSKHKIKTEFAVIGLIISNVLLMAEGLLLHNFNVQRHDSMYIMLLPSMYFLFLILLQCNGNNIKELRTLSMVIYIIHPWMIVIVRLIAKILHLQNLLIYNNLLHFLSVSILSLLAGLIVIYFFTRLKQKGPGSNSRAWVEVDLNALVHNAFALKECLPKKCELMAVVKAGAYGHGDVETAKALNKAGFHAFAVATLTEGIRLRKNGVKGEILILGYTNPSDVNYLTKYKLTQTVLNYDYGKSLNESSKQVKVHIKIDTGMHRLGEDYDGYDNLEHIYELNNLKIEGMFTHLCTSDSLKDTDITFSKLQIERFYETIRYLQAKGYDTGKLHIQSSYGILNYPELECDYVRAGIALYGVLSDRNNTRLSVDLKPVLSLKARVSIIKNIKANESVSYGRLFTAKQNMKVATVTIGYADGVPRNLFEADTYVLLHSQKAPVIGRICMDQFVIDVTDIDDVRPDDIVTIIGNDGEEQIYCEDFATECGTISNEILSRLGSRLGYIFKH</sequence>
<feature type="transmembrane region" description="Helical" evidence="7">
    <location>
        <begin position="245"/>
        <end position="263"/>
    </location>
</feature>
<dbReference type="NCBIfam" id="NF033131">
    <property type="entry name" value="vanT-G-Cterm"/>
    <property type="match status" value="1"/>
</dbReference>
<feature type="transmembrane region" description="Helical" evidence="7">
    <location>
        <begin position="74"/>
        <end position="97"/>
    </location>
</feature>
<dbReference type="Proteomes" id="UP000198806">
    <property type="component" value="Unassembled WGS sequence"/>
</dbReference>
<accession>A0A1I5GZM4</accession>
<comment type="function">
    <text evidence="4">Catalyzes the interconversion of L-alanine and D-alanine. May also act on other amino acids.</text>
</comment>
<dbReference type="Pfam" id="PF01757">
    <property type="entry name" value="Acyl_transf_3"/>
    <property type="match status" value="1"/>
</dbReference>
<gene>
    <name evidence="9" type="ORF">SAMN04489757_12424</name>
</gene>
<dbReference type="SUPFAM" id="SSF51419">
    <property type="entry name" value="PLP-binding barrel"/>
    <property type="match status" value="1"/>
</dbReference>
<dbReference type="InterPro" id="IPR009006">
    <property type="entry name" value="Ala_racemase/Decarboxylase_C"/>
</dbReference>
<feature type="transmembrane region" description="Helical" evidence="7">
    <location>
        <begin position="307"/>
        <end position="327"/>
    </location>
</feature>
<evidence type="ECO:0000256" key="1">
    <source>
        <dbReference type="ARBA" id="ARBA00001933"/>
    </source>
</evidence>
<evidence type="ECO:0000256" key="2">
    <source>
        <dbReference type="ARBA" id="ARBA00022898"/>
    </source>
</evidence>
<dbReference type="Pfam" id="PF00842">
    <property type="entry name" value="Ala_racemase_C"/>
    <property type="match status" value="1"/>
</dbReference>
<dbReference type="PANTHER" id="PTHR30511">
    <property type="entry name" value="ALANINE RACEMASE"/>
    <property type="match status" value="1"/>
</dbReference>
<evidence type="ECO:0000256" key="7">
    <source>
        <dbReference type="SAM" id="Phobius"/>
    </source>
</evidence>
<comment type="catalytic activity">
    <reaction evidence="4">
        <text>L-alanine = D-alanine</text>
        <dbReference type="Rhea" id="RHEA:20249"/>
        <dbReference type="ChEBI" id="CHEBI:57416"/>
        <dbReference type="ChEBI" id="CHEBI:57972"/>
        <dbReference type="EC" id="5.1.1.1"/>
    </reaction>
</comment>
<dbReference type="UniPathway" id="UPA00042">
    <property type="reaction ID" value="UER00497"/>
</dbReference>
<dbReference type="EC" id="5.1.1.1" evidence="4"/>
<dbReference type="GO" id="GO:0030632">
    <property type="term" value="P:D-alanine biosynthetic process"/>
    <property type="evidence" value="ECO:0007669"/>
    <property type="project" value="UniProtKB-UniRule"/>
</dbReference>
<dbReference type="RefSeq" id="WP_091687371.1">
    <property type="nucleotide sequence ID" value="NZ_BAABFM010000035.1"/>
</dbReference>
<dbReference type="Pfam" id="PF01168">
    <property type="entry name" value="Ala_racemase_N"/>
    <property type="match status" value="1"/>
</dbReference>
<feature type="binding site" evidence="4 6">
    <location>
        <position position="647"/>
    </location>
    <ligand>
        <name>substrate</name>
    </ligand>
</feature>